<comment type="caution">
    <text evidence="5">The sequence shown here is derived from an EMBL/GenBank/DDBJ whole genome shotgun (WGS) entry which is preliminary data.</text>
</comment>
<protein>
    <submittedName>
        <fullName evidence="5">Double-stranded RNA-specific editase B2</fullName>
    </submittedName>
</protein>
<dbReference type="GO" id="GO:0070920">
    <property type="term" value="P:regulation of regulatory ncRNA processing"/>
    <property type="evidence" value="ECO:0007669"/>
    <property type="project" value="TreeGrafter"/>
</dbReference>
<dbReference type="GO" id="GO:0005634">
    <property type="term" value="C:nucleus"/>
    <property type="evidence" value="ECO:0007669"/>
    <property type="project" value="TreeGrafter"/>
</dbReference>
<sequence length="412" mass="43715">MAYRYTRTSVRTSKPAQQHLNHNFVSGGSVPRHNSPLVQVTPTQQQVTATQRQVTPTQQQVTPTQQQVTPTKQQQPAQMAPAAVKPEASNKVDKDGDVAMNAADSPIDLEQFKAEKREFFLKLKKASAGVSKKDKKQLMQRKLRKQVAPKNATVVLQEIRPGVQYQLTPVAGATPPMFTAVVEVDGKQYQGMGSNKALARAAAAERALQSFVPTKDTKEATKPATEPAGAGGEQADGDGPEDTTPWSALASFALHKLFCDWRQGRVGTPLSVESAGPPLAAASAGAPTPAAQLSAALTAATPAANNAAPAGAAAAKPAAPKQKPAKTLPTDAASRHAVMLLHEMRPTVTFEASEPQERHSAEGRVEHCITMTANVDGQQFTATARNKKEAKRLAAEAANTALFGLQYAAKME</sequence>
<gene>
    <name evidence="5" type="primary">ADARB2_2</name>
    <name evidence="5" type="ORF">FJT64_014418</name>
</gene>
<feature type="compositionally biased region" description="Basic and acidic residues" evidence="3">
    <location>
        <begin position="88"/>
        <end position="97"/>
    </location>
</feature>
<dbReference type="SMART" id="SM00358">
    <property type="entry name" value="DSRM"/>
    <property type="match status" value="2"/>
</dbReference>
<dbReference type="PANTHER" id="PTHR46205">
    <property type="entry name" value="LOQUACIOUS, ISOFORM B"/>
    <property type="match status" value="1"/>
</dbReference>
<evidence type="ECO:0000256" key="1">
    <source>
        <dbReference type="ARBA" id="ARBA00022884"/>
    </source>
</evidence>
<dbReference type="InterPro" id="IPR014720">
    <property type="entry name" value="dsRBD_dom"/>
</dbReference>
<dbReference type="GO" id="GO:0016442">
    <property type="term" value="C:RISC complex"/>
    <property type="evidence" value="ECO:0007669"/>
    <property type="project" value="TreeGrafter"/>
</dbReference>
<accession>A0A6A4VBV9</accession>
<feature type="compositionally biased region" description="Polar residues" evidence="3">
    <location>
        <begin position="1"/>
        <end position="26"/>
    </location>
</feature>
<dbReference type="InterPro" id="IPR051247">
    <property type="entry name" value="RLC_Component"/>
</dbReference>
<dbReference type="Proteomes" id="UP000440578">
    <property type="component" value="Unassembled WGS sequence"/>
</dbReference>
<feature type="region of interest" description="Disordered" evidence="3">
    <location>
        <begin position="49"/>
        <end position="97"/>
    </location>
</feature>
<feature type="domain" description="DRBM" evidence="4">
    <location>
        <begin position="157"/>
        <end position="213"/>
    </location>
</feature>
<dbReference type="GO" id="GO:0030422">
    <property type="term" value="P:siRNA processing"/>
    <property type="evidence" value="ECO:0007669"/>
    <property type="project" value="TreeGrafter"/>
</dbReference>
<reference evidence="5 6" key="1">
    <citation type="submission" date="2019-07" db="EMBL/GenBank/DDBJ databases">
        <title>Draft genome assembly of a fouling barnacle, Amphibalanus amphitrite (Darwin, 1854): The first reference genome for Thecostraca.</title>
        <authorList>
            <person name="Kim W."/>
        </authorList>
    </citation>
    <scope>NUCLEOTIDE SEQUENCE [LARGE SCALE GENOMIC DNA]</scope>
    <source>
        <strain evidence="5">SNU_AA5</strain>
        <tissue evidence="5">Soma without cirri and trophi</tissue>
    </source>
</reference>
<dbReference type="AlphaFoldDB" id="A0A6A4VBV9"/>
<dbReference type="Pfam" id="PF00035">
    <property type="entry name" value="dsrm"/>
    <property type="match status" value="2"/>
</dbReference>
<feature type="region of interest" description="Disordered" evidence="3">
    <location>
        <begin position="1"/>
        <end position="36"/>
    </location>
</feature>
<proteinExistence type="predicted"/>
<dbReference type="GO" id="GO:0035197">
    <property type="term" value="F:siRNA binding"/>
    <property type="evidence" value="ECO:0007669"/>
    <property type="project" value="TreeGrafter"/>
</dbReference>
<organism evidence="5 6">
    <name type="scientific">Amphibalanus amphitrite</name>
    <name type="common">Striped barnacle</name>
    <name type="synonym">Balanus amphitrite</name>
    <dbReference type="NCBI Taxonomy" id="1232801"/>
    <lineage>
        <taxon>Eukaryota</taxon>
        <taxon>Metazoa</taxon>
        <taxon>Ecdysozoa</taxon>
        <taxon>Arthropoda</taxon>
        <taxon>Crustacea</taxon>
        <taxon>Multicrustacea</taxon>
        <taxon>Cirripedia</taxon>
        <taxon>Thoracica</taxon>
        <taxon>Thoracicalcarea</taxon>
        <taxon>Balanomorpha</taxon>
        <taxon>Balanoidea</taxon>
        <taxon>Balanidae</taxon>
        <taxon>Amphibalaninae</taxon>
        <taxon>Amphibalanus</taxon>
    </lineage>
</organism>
<dbReference type="OrthoDB" id="6363432at2759"/>
<keyword evidence="1 2" id="KW-0694">RNA-binding</keyword>
<dbReference type="EMBL" id="VIIS01002211">
    <property type="protein sequence ID" value="KAF0287111.1"/>
    <property type="molecule type" value="Genomic_DNA"/>
</dbReference>
<dbReference type="GO" id="GO:0005737">
    <property type="term" value="C:cytoplasm"/>
    <property type="evidence" value="ECO:0007669"/>
    <property type="project" value="TreeGrafter"/>
</dbReference>
<dbReference type="PANTHER" id="PTHR46205:SF5">
    <property type="entry name" value="BLANKS-RELATED"/>
    <property type="match status" value="1"/>
</dbReference>
<keyword evidence="6" id="KW-1185">Reference proteome</keyword>
<name>A0A6A4VBV9_AMPAM</name>
<evidence type="ECO:0000313" key="6">
    <source>
        <dbReference type="Proteomes" id="UP000440578"/>
    </source>
</evidence>
<evidence type="ECO:0000313" key="5">
    <source>
        <dbReference type="EMBL" id="KAF0287111.1"/>
    </source>
</evidence>
<evidence type="ECO:0000256" key="2">
    <source>
        <dbReference type="PROSITE-ProRule" id="PRU00266"/>
    </source>
</evidence>
<dbReference type="SUPFAM" id="SSF54768">
    <property type="entry name" value="dsRNA-binding domain-like"/>
    <property type="match status" value="2"/>
</dbReference>
<feature type="compositionally biased region" description="Low complexity" evidence="3">
    <location>
        <begin position="49"/>
        <end position="86"/>
    </location>
</feature>
<feature type="region of interest" description="Disordered" evidence="3">
    <location>
        <begin position="213"/>
        <end position="246"/>
    </location>
</feature>
<dbReference type="Gene3D" id="3.30.160.20">
    <property type="match status" value="2"/>
</dbReference>
<evidence type="ECO:0000259" key="4">
    <source>
        <dbReference type="PROSITE" id="PS50137"/>
    </source>
</evidence>
<dbReference type="PROSITE" id="PS50137">
    <property type="entry name" value="DS_RBD"/>
    <property type="match status" value="1"/>
</dbReference>
<dbReference type="GO" id="GO:0070578">
    <property type="term" value="C:RISC-loading complex"/>
    <property type="evidence" value="ECO:0007669"/>
    <property type="project" value="TreeGrafter"/>
</dbReference>
<dbReference type="GO" id="GO:0003725">
    <property type="term" value="F:double-stranded RNA binding"/>
    <property type="evidence" value="ECO:0007669"/>
    <property type="project" value="TreeGrafter"/>
</dbReference>
<evidence type="ECO:0000256" key="3">
    <source>
        <dbReference type="SAM" id="MobiDB-lite"/>
    </source>
</evidence>